<feature type="region of interest" description="Disordered" evidence="1">
    <location>
        <begin position="1"/>
        <end position="162"/>
    </location>
</feature>
<evidence type="ECO:0000313" key="3">
    <source>
        <dbReference type="Proteomes" id="UP001501321"/>
    </source>
</evidence>
<dbReference type="RefSeq" id="WP_345014883.1">
    <property type="nucleotide sequence ID" value="NZ_BAABFC010000029.1"/>
</dbReference>
<keyword evidence="2" id="KW-0482">Metalloprotease</keyword>
<accession>A0ABP8QIR8</accession>
<feature type="compositionally biased region" description="Basic and acidic residues" evidence="1">
    <location>
        <begin position="49"/>
        <end position="58"/>
    </location>
</feature>
<feature type="compositionally biased region" description="Basic and acidic residues" evidence="1">
    <location>
        <begin position="21"/>
        <end position="32"/>
    </location>
</feature>
<reference evidence="3" key="1">
    <citation type="journal article" date="2019" name="Int. J. Syst. Evol. Microbiol.">
        <title>The Global Catalogue of Microorganisms (GCM) 10K type strain sequencing project: providing services to taxonomists for standard genome sequencing and annotation.</title>
        <authorList>
            <consortium name="The Broad Institute Genomics Platform"/>
            <consortium name="The Broad Institute Genome Sequencing Center for Infectious Disease"/>
            <person name="Wu L."/>
            <person name="Ma J."/>
        </authorList>
    </citation>
    <scope>NUCLEOTIDE SEQUENCE [LARGE SCALE GENOMIC DNA]</scope>
    <source>
        <strain evidence="3">JCM 32226</strain>
    </source>
</reference>
<feature type="compositionally biased region" description="Polar residues" evidence="1">
    <location>
        <begin position="59"/>
        <end position="74"/>
    </location>
</feature>
<comment type="caution">
    <text evidence="2">The sequence shown here is derived from an EMBL/GenBank/DDBJ whole genome shotgun (WGS) entry which is preliminary data.</text>
</comment>
<keyword evidence="2" id="KW-0378">Hydrolase</keyword>
<keyword evidence="2" id="KW-0645">Protease</keyword>
<name>A0ABP8QIR8_9GAMM</name>
<keyword evidence="3" id="KW-1185">Reference proteome</keyword>
<evidence type="ECO:0000313" key="2">
    <source>
        <dbReference type="EMBL" id="GAA4504145.1"/>
    </source>
</evidence>
<feature type="compositionally biased region" description="Basic and acidic residues" evidence="1">
    <location>
        <begin position="100"/>
        <end position="109"/>
    </location>
</feature>
<dbReference type="InterPro" id="IPR021973">
    <property type="entry name" value="SprA-related"/>
</dbReference>
<dbReference type="GO" id="GO:0008237">
    <property type="term" value="F:metallopeptidase activity"/>
    <property type="evidence" value="ECO:0007669"/>
    <property type="project" value="UniProtKB-KW"/>
</dbReference>
<gene>
    <name evidence="2" type="ORF">GCM10023095_31570</name>
</gene>
<dbReference type="Pfam" id="PF12118">
    <property type="entry name" value="SprA-related"/>
    <property type="match status" value="1"/>
</dbReference>
<feature type="compositionally biased region" description="Basic and acidic residues" evidence="1">
    <location>
        <begin position="121"/>
        <end position="136"/>
    </location>
</feature>
<sequence>MNISPTYPNLVPIALQPSTESARRDNQVRERIPALPQGEASPRESQVGSDKERFRSQEGRNTSYDSRQNGQAGSSADGAFAVEGKPDRQQGQGSQQGESRSGDEGRQQRQEASQEQQVLAEFKDRDQEVRDHEQAHQRAGGQYAGSPSYSVTRGPDGNSYAIGGEVQIDVSPVSGDPQATIRKMQQVRAAALAPAEPSSQDRAVAARTQQLEAQARAELMEQTRQLSLDLGSQQTDTAAAAGTEAQVTSASDASPVSQPATPRANPFGDGVSQAALSLMSQRNQVIAQRYDSAWQGPAGATVSRYA</sequence>
<dbReference type="Proteomes" id="UP001501321">
    <property type="component" value="Unassembled WGS sequence"/>
</dbReference>
<protein>
    <submittedName>
        <fullName evidence="2">Metalloprotease CJM1_0395 family protein</fullName>
    </submittedName>
</protein>
<proteinExistence type="predicted"/>
<feature type="compositionally biased region" description="Polar residues" evidence="1">
    <location>
        <begin position="245"/>
        <end position="260"/>
    </location>
</feature>
<dbReference type="EMBL" id="BAABFC010000029">
    <property type="protein sequence ID" value="GAA4504145.1"/>
    <property type="molecule type" value="Genomic_DNA"/>
</dbReference>
<evidence type="ECO:0000256" key="1">
    <source>
        <dbReference type="SAM" id="MobiDB-lite"/>
    </source>
</evidence>
<feature type="compositionally biased region" description="Low complexity" evidence="1">
    <location>
        <begin position="89"/>
        <end position="99"/>
    </location>
</feature>
<feature type="region of interest" description="Disordered" evidence="1">
    <location>
        <begin position="229"/>
        <end position="269"/>
    </location>
</feature>
<organism evidence="2 3">
    <name type="scientific">Pseudaeromonas paramecii</name>
    <dbReference type="NCBI Taxonomy" id="2138166"/>
    <lineage>
        <taxon>Bacteria</taxon>
        <taxon>Pseudomonadati</taxon>
        <taxon>Pseudomonadota</taxon>
        <taxon>Gammaproteobacteria</taxon>
        <taxon>Aeromonadales</taxon>
        <taxon>Aeromonadaceae</taxon>
        <taxon>Pseudaeromonas</taxon>
    </lineage>
</organism>